<dbReference type="Pfam" id="PF13676">
    <property type="entry name" value="TIR_2"/>
    <property type="match status" value="1"/>
</dbReference>
<dbReference type="InterPro" id="IPR000157">
    <property type="entry name" value="TIR_dom"/>
</dbReference>
<dbReference type="Gene3D" id="3.40.50.10140">
    <property type="entry name" value="Toll/interleukin-1 receptor homology (TIR) domain"/>
    <property type="match status" value="1"/>
</dbReference>
<dbReference type="PROSITE" id="PS50104">
    <property type="entry name" value="TIR"/>
    <property type="match status" value="1"/>
</dbReference>
<keyword evidence="4" id="KW-1185">Reference proteome</keyword>
<evidence type="ECO:0000259" key="2">
    <source>
        <dbReference type="PROSITE" id="PS50104"/>
    </source>
</evidence>
<evidence type="ECO:0000313" key="4">
    <source>
        <dbReference type="Proteomes" id="UP000581447"/>
    </source>
</evidence>
<keyword evidence="1" id="KW-0812">Transmembrane</keyword>
<organism evidence="3 4">
    <name type="scientific">Sphingorhabdus rigui</name>
    <dbReference type="NCBI Taxonomy" id="1282858"/>
    <lineage>
        <taxon>Bacteria</taxon>
        <taxon>Pseudomonadati</taxon>
        <taxon>Pseudomonadota</taxon>
        <taxon>Alphaproteobacteria</taxon>
        <taxon>Sphingomonadales</taxon>
        <taxon>Sphingomonadaceae</taxon>
        <taxon>Sphingorhabdus</taxon>
    </lineage>
</organism>
<accession>A0A840AY60</accession>
<dbReference type="InterPro" id="IPR011990">
    <property type="entry name" value="TPR-like_helical_dom_sf"/>
</dbReference>
<dbReference type="Proteomes" id="UP000581447">
    <property type="component" value="Unassembled WGS sequence"/>
</dbReference>
<feature type="transmembrane region" description="Helical" evidence="1">
    <location>
        <begin position="186"/>
        <end position="208"/>
    </location>
</feature>
<dbReference type="Gene3D" id="1.25.40.10">
    <property type="entry name" value="Tetratricopeptide repeat domain"/>
    <property type="match status" value="1"/>
</dbReference>
<dbReference type="AlphaFoldDB" id="A0A840AY60"/>
<keyword evidence="1" id="KW-0472">Membrane</keyword>
<reference evidence="3 4" key="1">
    <citation type="submission" date="2020-08" db="EMBL/GenBank/DDBJ databases">
        <title>Genomic Encyclopedia of Type Strains, Phase IV (KMG-IV): sequencing the most valuable type-strain genomes for metagenomic binning, comparative biology and taxonomic classification.</title>
        <authorList>
            <person name="Goeker M."/>
        </authorList>
    </citation>
    <scope>NUCLEOTIDE SEQUENCE [LARGE SCALE GENOMIC DNA]</scope>
    <source>
        <strain evidence="3 4">DSM 29050</strain>
    </source>
</reference>
<dbReference type="SUPFAM" id="SSF48452">
    <property type="entry name" value="TPR-like"/>
    <property type="match status" value="1"/>
</dbReference>
<protein>
    <submittedName>
        <fullName evidence="3">Tetratricopeptide (TPR) repeat protein</fullName>
    </submittedName>
</protein>
<comment type="caution">
    <text evidence="3">The sequence shown here is derived from an EMBL/GenBank/DDBJ whole genome shotgun (WGS) entry which is preliminary data.</text>
</comment>
<gene>
    <name evidence="3" type="ORF">GGR91_000118</name>
</gene>
<sequence>MRFRDQAENSADNTYGRFSAFISYSHDDMAAAARLQQKLERYRLPKQVAAAHANSTRTLGPIFRDRDDLAAGTSLSAAIRDAISRAECLIVVCSPAAANSRWVAAEIALFRELHPGKPILPAIISGHPQEAFPAELLLNGNEPLAADLRAEADGPQLGLLKIIAGVAGVPLDALIQRDAQRKLRRVMAITVVAIAAVIIMGAMTIFALHARNEAARQRAAAEGLVEFMLTDLRETLRGVGRPDAMTVVNAEALEHYRAQGDLASLPPESLERRARVILAMGEDDTVAGRPELAERKYLEAYRTTAALLALTPKSSDSIFGHAQSAFYVGQSALLRGDRQTALRHWNAYRDLAGRLAKVEPNSVRSQMELGYSEGNLCDLYVRNGGNLTVALRHCMAAIDYEKKALALEPTNRKIKQDLANRYGWAANVKTRLGAFQDVLALRKTEAQLMQELAASDPRNVEYALRSSWALIGMADAHIALKQYRAAEQLLQKSIAGSSAILAAGQGNLPVMETELRLWMLLARTQKFQGQDNVASMAAARRIRQKMEVLGPSFRQAAKKIWTSYIGTEG</sequence>
<dbReference type="GO" id="GO:0007165">
    <property type="term" value="P:signal transduction"/>
    <property type="evidence" value="ECO:0007669"/>
    <property type="project" value="InterPro"/>
</dbReference>
<dbReference type="SUPFAM" id="SSF52200">
    <property type="entry name" value="Toll/Interleukin receptor TIR domain"/>
    <property type="match status" value="1"/>
</dbReference>
<dbReference type="RefSeq" id="WP_183939071.1">
    <property type="nucleotide sequence ID" value="NZ_BAABBG010000001.1"/>
</dbReference>
<evidence type="ECO:0000313" key="3">
    <source>
        <dbReference type="EMBL" id="MBB3941896.1"/>
    </source>
</evidence>
<dbReference type="InterPro" id="IPR035897">
    <property type="entry name" value="Toll_tir_struct_dom_sf"/>
</dbReference>
<keyword evidence="1" id="KW-1133">Transmembrane helix</keyword>
<name>A0A840AY60_9SPHN</name>
<feature type="domain" description="TIR" evidence="2">
    <location>
        <begin position="16"/>
        <end position="187"/>
    </location>
</feature>
<dbReference type="EMBL" id="JACIEA010000001">
    <property type="protein sequence ID" value="MBB3941896.1"/>
    <property type="molecule type" value="Genomic_DNA"/>
</dbReference>
<proteinExistence type="predicted"/>
<evidence type="ECO:0000256" key="1">
    <source>
        <dbReference type="SAM" id="Phobius"/>
    </source>
</evidence>